<feature type="non-terminal residue" evidence="11">
    <location>
        <position position="1"/>
    </location>
</feature>
<dbReference type="GO" id="GO:0000281">
    <property type="term" value="P:mitotic cytokinesis"/>
    <property type="evidence" value="ECO:0007669"/>
    <property type="project" value="TreeGrafter"/>
</dbReference>
<evidence type="ECO:0000313" key="12">
    <source>
        <dbReference type="Proteomes" id="UP001148018"/>
    </source>
</evidence>
<evidence type="ECO:0000256" key="3">
    <source>
        <dbReference type="ARBA" id="ARBA00022723"/>
    </source>
</evidence>
<dbReference type="SMART" id="SM00324">
    <property type="entry name" value="RhoGAP"/>
    <property type="match status" value="1"/>
</dbReference>
<name>A0A9Q0DNS9_9TELE</name>
<dbReference type="PROSITE" id="PS50081">
    <property type="entry name" value="ZF_DAG_PE_2"/>
    <property type="match status" value="1"/>
</dbReference>
<evidence type="ECO:0000313" key="11">
    <source>
        <dbReference type="EMBL" id="KAJ3591728.1"/>
    </source>
</evidence>
<keyword evidence="5" id="KW-0221">Differentiation</keyword>
<dbReference type="InterPro" id="IPR002219">
    <property type="entry name" value="PKC_DAG/PE"/>
</dbReference>
<accession>A0A9Q0DNS9</accession>
<dbReference type="CDD" id="cd20821">
    <property type="entry name" value="C1_MgcRacGAP"/>
    <property type="match status" value="1"/>
</dbReference>
<dbReference type="GO" id="GO:0005634">
    <property type="term" value="C:nucleus"/>
    <property type="evidence" value="ECO:0007669"/>
    <property type="project" value="TreeGrafter"/>
</dbReference>
<dbReference type="GO" id="GO:0030154">
    <property type="term" value="P:cell differentiation"/>
    <property type="evidence" value="ECO:0007669"/>
    <property type="project" value="UniProtKB-KW"/>
</dbReference>
<comment type="caution">
    <text evidence="11">The sequence shown here is derived from an EMBL/GenBank/DDBJ whole genome shotgun (WGS) entry which is preliminary data.</text>
</comment>
<evidence type="ECO:0000256" key="1">
    <source>
        <dbReference type="ARBA" id="ARBA00022468"/>
    </source>
</evidence>
<evidence type="ECO:0000259" key="10">
    <source>
        <dbReference type="PROSITE" id="PS50238"/>
    </source>
</evidence>
<feature type="domain" description="Phorbol-ester/DAG-type" evidence="9">
    <location>
        <begin position="257"/>
        <end position="306"/>
    </location>
</feature>
<sequence>MVLLEVVKNFEATRKKCLHMELELKKYKELLVKSDVAKAALEVKLKHARNQVDVEIKKRYKIEADYQYLQRQMQLMCDILVHDSKSSACLNDEQKSLLATFDHKGPNVTILRSGKRLTVIDESSFLSHSDISYDRTDDDLDLDTTVVKPLRSRAREKRRSSMGPMAVASIGKRARSGNLSEDLLERKAFEKETPETPETPAKTLSKECLSSVGENTSVWSPNGERLVEPKTFVETEVTQASVNQGPIYTPTLERPLKHIFLSKTVIRSEVCVPCGKRTRFGKLALKCRECRLVAHMECELKCTQGCTPSTTPGRRARRGLEERGIYRIPGGERLVKELREKYISGKGSLMLDKVDEVHVVCGLLKDFLRKLKEPLVTYRLHRNFMQAAETPDEDKGAAIMYQAIGELPKANRDTLAFLMLHLQRVMRSPHCQMDKTNLARVFGPTIVVGYMLSLPEEYWKRLPHKDQDFPRMDNTNGQERPYMLFEPLTSPELSSQCYQPLSGASLRGRIRNYGNAFN</sequence>
<keyword evidence="3" id="KW-0479">Metal-binding</keyword>
<dbReference type="GO" id="GO:0008270">
    <property type="term" value="F:zinc ion binding"/>
    <property type="evidence" value="ECO:0007669"/>
    <property type="project" value="UniProtKB-KW"/>
</dbReference>
<dbReference type="AlphaFoldDB" id="A0A9Q0DNS9"/>
<dbReference type="GO" id="GO:0051233">
    <property type="term" value="C:spindle midzone"/>
    <property type="evidence" value="ECO:0007669"/>
    <property type="project" value="TreeGrafter"/>
</dbReference>
<dbReference type="PROSITE" id="PS50238">
    <property type="entry name" value="RHOGAP"/>
    <property type="match status" value="1"/>
</dbReference>
<dbReference type="GO" id="GO:0005096">
    <property type="term" value="F:GTPase activator activity"/>
    <property type="evidence" value="ECO:0007669"/>
    <property type="project" value="UniProtKB-KW"/>
</dbReference>
<evidence type="ECO:0000256" key="8">
    <source>
        <dbReference type="SAM" id="MobiDB-lite"/>
    </source>
</evidence>
<dbReference type="PANTHER" id="PTHR46199">
    <property type="entry name" value="RAC GTPASE-ACTIVATING PROTEIN 1"/>
    <property type="match status" value="1"/>
</dbReference>
<gene>
    <name evidence="11" type="ORF">NHX12_006860</name>
</gene>
<dbReference type="InterPro" id="IPR046349">
    <property type="entry name" value="C1-like_sf"/>
</dbReference>
<dbReference type="Pfam" id="PF00620">
    <property type="entry name" value="RhoGAP"/>
    <property type="match status" value="1"/>
</dbReference>
<protein>
    <recommendedName>
        <fullName evidence="13">Rac GTPase-activating protein 1-like</fullName>
    </recommendedName>
</protein>
<evidence type="ECO:0000256" key="4">
    <source>
        <dbReference type="ARBA" id="ARBA00022771"/>
    </source>
</evidence>
<dbReference type="OrthoDB" id="2218807at2759"/>
<feature type="region of interest" description="Disordered" evidence="8">
    <location>
        <begin position="153"/>
        <end position="174"/>
    </location>
</feature>
<keyword evidence="12" id="KW-1185">Reference proteome</keyword>
<keyword evidence="4" id="KW-0863">Zinc-finger</keyword>
<evidence type="ECO:0000259" key="9">
    <source>
        <dbReference type="PROSITE" id="PS50081"/>
    </source>
</evidence>
<dbReference type="EMBL" id="JANIIK010000113">
    <property type="protein sequence ID" value="KAJ3591728.1"/>
    <property type="molecule type" value="Genomic_DNA"/>
</dbReference>
<dbReference type="GO" id="GO:0007283">
    <property type="term" value="P:spermatogenesis"/>
    <property type="evidence" value="ECO:0007669"/>
    <property type="project" value="UniProtKB-KW"/>
</dbReference>
<dbReference type="Gene3D" id="3.30.60.20">
    <property type="match status" value="1"/>
</dbReference>
<reference evidence="11" key="1">
    <citation type="submission" date="2022-07" db="EMBL/GenBank/DDBJ databases">
        <title>Chromosome-level genome of Muraenolepis orangiensis.</title>
        <authorList>
            <person name="Kim J."/>
        </authorList>
    </citation>
    <scope>NUCLEOTIDE SEQUENCE</scope>
    <source>
        <strain evidence="11">KU_S4_2022</strain>
        <tissue evidence="11">Muscle</tissue>
    </source>
</reference>
<proteinExistence type="predicted"/>
<evidence type="ECO:0000256" key="7">
    <source>
        <dbReference type="ARBA" id="ARBA00022871"/>
    </source>
</evidence>
<dbReference type="FunFam" id="3.30.60.20:FF:000033">
    <property type="entry name" value="Rac GTPase-activating protein 1"/>
    <property type="match status" value="1"/>
</dbReference>
<keyword evidence="6" id="KW-0862">Zinc</keyword>
<dbReference type="GO" id="GO:0051256">
    <property type="term" value="P:mitotic spindle midzone assembly"/>
    <property type="evidence" value="ECO:0007669"/>
    <property type="project" value="TreeGrafter"/>
</dbReference>
<dbReference type="SUPFAM" id="SSF57889">
    <property type="entry name" value="Cysteine-rich domain"/>
    <property type="match status" value="1"/>
</dbReference>
<dbReference type="GO" id="GO:0030496">
    <property type="term" value="C:midbody"/>
    <property type="evidence" value="ECO:0007669"/>
    <property type="project" value="TreeGrafter"/>
</dbReference>
<dbReference type="GO" id="GO:0007266">
    <property type="term" value="P:Rho protein signal transduction"/>
    <property type="evidence" value="ECO:0007669"/>
    <property type="project" value="TreeGrafter"/>
</dbReference>
<evidence type="ECO:0000256" key="5">
    <source>
        <dbReference type="ARBA" id="ARBA00022782"/>
    </source>
</evidence>
<dbReference type="GO" id="GO:0032154">
    <property type="term" value="C:cleavage furrow"/>
    <property type="evidence" value="ECO:0007669"/>
    <property type="project" value="TreeGrafter"/>
</dbReference>
<evidence type="ECO:0000256" key="6">
    <source>
        <dbReference type="ARBA" id="ARBA00022833"/>
    </source>
</evidence>
<feature type="domain" description="Rho-GAP" evidence="10">
    <location>
        <begin position="290"/>
        <end position="485"/>
    </location>
</feature>
<dbReference type="InterPro" id="IPR008936">
    <property type="entry name" value="Rho_GTPase_activation_prot"/>
</dbReference>
<dbReference type="GO" id="GO:0097149">
    <property type="term" value="C:centralspindlin complex"/>
    <property type="evidence" value="ECO:0007669"/>
    <property type="project" value="TreeGrafter"/>
</dbReference>
<dbReference type="Gene3D" id="1.10.555.10">
    <property type="entry name" value="Rho GTPase activation protein"/>
    <property type="match status" value="1"/>
</dbReference>
<dbReference type="PANTHER" id="PTHR46199:SF2">
    <property type="entry name" value="RAC GTPASE-ACTIVATING PROTEIN 1"/>
    <property type="match status" value="1"/>
</dbReference>
<evidence type="ECO:0000256" key="2">
    <source>
        <dbReference type="ARBA" id="ARBA00022473"/>
    </source>
</evidence>
<keyword evidence="1" id="KW-0343">GTPase activation</keyword>
<dbReference type="Proteomes" id="UP001148018">
    <property type="component" value="Unassembled WGS sequence"/>
</dbReference>
<dbReference type="SUPFAM" id="SSF48350">
    <property type="entry name" value="GTPase activation domain, GAP"/>
    <property type="match status" value="1"/>
</dbReference>
<keyword evidence="2" id="KW-0217">Developmental protein</keyword>
<evidence type="ECO:0008006" key="13">
    <source>
        <dbReference type="Google" id="ProtNLM"/>
    </source>
</evidence>
<dbReference type="InterPro" id="IPR000198">
    <property type="entry name" value="RhoGAP_dom"/>
</dbReference>
<organism evidence="11 12">
    <name type="scientific">Muraenolepis orangiensis</name>
    <name type="common">Patagonian moray cod</name>
    <dbReference type="NCBI Taxonomy" id="630683"/>
    <lineage>
        <taxon>Eukaryota</taxon>
        <taxon>Metazoa</taxon>
        <taxon>Chordata</taxon>
        <taxon>Craniata</taxon>
        <taxon>Vertebrata</taxon>
        <taxon>Euteleostomi</taxon>
        <taxon>Actinopterygii</taxon>
        <taxon>Neopterygii</taxon>
        <taxon>Teleostei</taxon>
        <taxon>Neoteleostei</taxon>
        <taxon>Acanthomorphata</taxon>
        <taxon>Zeiogadaria</taxon>
        <taxon>Gadariae</taxon>
        <taxon>Gadiformes</taxon>
        <taxon>Muraenolepidoidei</taxon>
        <taxon>Muraenolepididae</taxon>
        <taxon>Muraenolepis</taxon>
    </lineage>
</organism>
<keyword evidence="7" id="KW-0744">Spermatogenesis</keyword>